<dbReference type="Proteomes" id="UP001239111">
    <property type="component" value="Chromosome 4"/>
</dbReference>
<protein>
    <submittedName>
        <fullName evidence="1">Uncharacterized protein</fullName>
    </submittedName>
</protein>
<dbReference type="EMBL" id="CM056744">
    <property type="protein sequence ID" value="KAJ8665171.1"/>
    <property type="molecule type" value="Genomic_DNA"/>
</dbReference>
<name>A0ACC2N357_9HYME</name>
<gene>
    <name evidence="1" type="ORF">QAD02_006833</name>
</gene>
<reference evidence="1" key="1">
    <citation type="submission" date="2023-04" db="EMBL/GenBank/DDBJ databases">
        <title>A chromosome-level genome assembly of the parasitoid wasp Eretmocerus hayati.</title>
        <authorList>
            <person name="Zhong Y."/>
            <person name="Liu S."/>
            <person name="Liu Y."/>
        </authorList>
    </citation>
    <scope>NUCLEOTIDE SEQUENCE</scope>
    <source>
        <strain evidence="1">ZJU_SS_LIU_2023</strain>
    </source>
</reference>
<evidence type="ECO:0000313" key="1">
    <source>
        <dbReference type="EMBL" id="KAJ8665171.1"/>
    </source>
</evidence>
<keyword evidence="2" id="KW-1185">Reference proteome</keyword>
<organism evidence="1 2">
    <name type="scientific">Eretmocerus hayati</name>
    <dbReference type="NCBI Taxonomy" id="131215"/>
    <lineage>
        <taxon>Eukaryota</taxon>
        <taxon>Metazoa</taxon>
        <taxon>Ecdysozoa</taxon>
        <taxon>Arthropoda</taxon>
        <taxon>Hexapoda</taxon>
        <taxon>Insecta</taxon>
        <taxon>Pterygota</taxon>
        <taxon>Neoptera</taxon>
        <taxon>Endopterygota</taxon>
        <taxon>Hymenoptera</taxon>
        <taxon>Apocrita</taxon>
        <taxon>Proctotrupomorpha</taxon>
        <taxon>Chalcidoidea</taxon>
        <taxon>Aphelinidae</taxon>
        <taxon>Aphelininae</taxon>
        <taxon>Eretmocerus</taxon>
    </lineage>
</organism>
<proteinExistence type="predicted"/>
<evidence type="ECO:0000313" key="2">
    <source>
        <dbReference type="Proteomes" id="UP001239111"/>
    </source>
</evidence>
<accession>A0ACC2N357</accession>
<sequence>MGALAIILVTLAATTQAVLSIELSVAEWRNFKLEHSKIYNDADEEKLRMDIFLKNKQMIGQHNARYDEGLVSYKMGVNKFSDMLVEEFLATHTGLKKSPPKFNRKDRKMIDIEHFNFGKDDLPKYKNWTAEGAVTPVKNQGSCGSCWAFSVTGALEGQQYRMTGKLVSLSEQQLVDCTRDINDGCGGGLEDETLQYIAENGGIETEEDYPYTAEDGRCEFNASKAAAMEIGYVKIPPGDEDLLKRAVAHIGPVSVAVHVTGDFMYYESGTYDDAGCQGRENHAVLAVGYGTDEKGHDYWLVKNSWGPEWGENGYIRMARGKNLCLISNDDVIPVMI</sequence>
<comment type="caution">
    <text evidence="1">The sequence shown here is derived from an EMBL/GenBank/DDBJ whole genome shotgun (WGS) entry which is preliminary data.</text>
</comment>